<name>A0A915WRS4_9ARCH</name>
<dbReference type="PANTHER" id="PTHR43755">
    <property type="match status" value="1"/>
</dbReference>
<gene>
    <name evidence="2" type="ORF">MJ1_0370</name>
</gene>
<proteinExistence type="predicted"/>
<dbReference type="KEGG" id="naer:MJ1_0370"/>
<protein>
    <submittedName>
        <fullName evidence="2">Sulfide-quinone reductase</fullName>
    </submittedName>
</protein>
<organism evidence="2 3">
    <name type="scientific">Nanobdella aerobiophila</name>
    <dbReference type="NCBI Taxonomy" id="2586965"/>
    <lineage>
        <taxon>Archaea</taxon>
        <taxon>Nanobdellota</taxon>
        <taxon>Nanobdellia</taxon>
        <taxon>Nanobdellales</taxon>
        <taxon>Nanobdellaceae</taxon>
        <taxon>Nanobdella</taxon>
    </lineage>
</organism>
<dbReference type="Proteomes" id="UP001055553">
    <property type="component" value="Chromosome"/>
</dbReference>
<feature type="domain" description="FAD/NAD(P)-binding" evidence="1">
    <location>
        <begin position="3"/>
        <end position="141"/>
    </location>
</feature>
<reference evidence="3" key="1">
    <citation type="journal article" date="2022" name="Int. J. Syst. Evol. Microbiol.">
        <title>Nanobdella aerobiophila gen. nov., sp. nov., a thermoacidophilic, obligate ectosymbiotic archaeon, and proposal of Nanobdellaceae fam. nov., Nanobdellales ord. nov. and Nanobdellia class. nov.</title>
        <authorList>
            <person name="Kato S."/>
            <person name="Ogasawara A."/>
            <person name="Itoh T."/>
            <person name="Sakai H.D."/>
            <person name="Shimizu M."/>
            <person name="Yuki M."/>
            <person name="Kaneko M."/>
            <person name="Takashina T."/>
            <person name="Ohkuma M."/>
        </authorList>
    </citation>
    <scope>NUCLEOTIDE SEQUENCE [LARGE SCALE GENOMIC DNA]</scope>
    <source>
        <strain evidence="3">MJ1</strain>
    </source>
</reference>
<dbReference type="InterPro" id="IPR023753">
    <property type="entry name" value="FAD/NAD-binding_dom"/>
</dbReference>
<dbReference type="Gene3D" id="3.50.50.60">
    <property type="entry name" value="FAD/NAD(P)-binding domain"/>
    <property type="match status" value="2"/>
</dbReference>
<evidence type="ECO:0000313" key="2">
    <source>
        <dbReference type="EMBL" id="BBL45534.1"/>
    </source>
</evidence>
<dbReference type="InterPro" id="IPR052541">
    <property type="entry name" value="SQRD"/>
</dbReference>
<dbReference type="Pfam" id="PF07992">
    <property type="entry name" value="Pyr_redox_2"/>
    <property type="match status" value="2"/>
</dbReference>
<evidence type="ECO:0000259" key="1">
    <source>
        <dbReference type="Pfam" id="PF07992"/>
    </source>
</evidence>
<evidence type="ECO:0000313" key="3">
    <source>
        <dbReference type="Proteomes" id="UP001055553"/>
    </source>
</evidence>
<dbReference type="EMBL" id="AP019769">
    <property type="protein sequence ID" value="BBL45534.1"/>
    <property type="molecule type" value="Genomic_DNA"/>
</dbReference>
<dbReference type="PANTHER" id="PTHR43755:SF1">
    <property type="entry name" value="FAD-DEPENDENT PYRIDINE NUCLEOTIDE-DISULPHIDE OXIDOREDUCTASE"/>
    <property type="match status" value="1"/>
</dbReference>
<feature type="domain" description="FAD/NAD(P)-binding" evidence="1">
    <location>
        <begin position="213"/>
        <end position="321"/>
    </location>
</feature>
<dbReference type="AlphaFoldDB" id="A0A915WRS4"/>
<accession>A0A915WRS4</accession>
<dbReference type="GeneID" id="74568318"/>
<dbReference type="GO" id="GO:0016491">
    <property type="term" value="F:oxidoreductase activity"/>
    <property type="evidence" value="ECO:0007669"/>
    <property type="project" value="InterPro"/>
</dbReference>
<sequence length="408" mass="45853">MVKVLVLGARFGGLSAAYTLRRITDKNVEIKVINKSKYTYFRPAFPHLAVGYLEKKDIEINLEQELPKKDIEFQEGEVTKIDAKKKLVYYTTNGKEVKEDYDYLIIALGAHLSFEEIKGFEENGFSVCEPEYALKLRERLKNWDGGTIAIGSGKFHQGSNPKPEAPETWTPRADSACEGPVFELSIMLRGYFAKKGVLDKTKFIVFSPGEYLSDLSNENRSTVNGLYKSLGIELINGFVVKEIDKDKVISEDGKEIKADLTIILPPYSANPVLKNSTKDLVDDAGFVITNKYMQSINYPEVYAVGDSNAITVPKLGYLAVMSARVAATHLARTLGYNVEQEEYNPMVVCVADNPYENMAIEVNDNSWYGGNIKKATPSKIAHLKKEMFTKYYIWSKGDMALEKFLASW</sequence>
<dbReference type="InterPro" id="IPR036188">
    <property type="entry name" value="FAD/NAD-bd_sf"/>
</dbReference>
<dbReference type="SUPFAM" id="SSF51905">
    <property type="entry name" value="FAD/NAD(P)-binding domain"/>
    <property type="match status" value="2"/>
</dbReference>
<dbReference type="RefSeq" id="WP_258393560.1">
    <property type="nucleotide sequence ID" value="NZ_AP019769.1"/>
</dbReference>
<keyword evidence="3" id="KW-1185">Reference proteome</keyword>